<dbReference type="GO" id="GO:0008270">
    <property type="term" value="F:zinc ion binding"/>
    <property type="evidence" value="ECO:0007669"/>
    <property type="project" value="UniProtKB-KW"/>
</dbReference>
<dbReference type="InterPro" id="IPR050952">
    <property type="entry name" value="TRIM-NHL_E3_ligases"/>
</dbReference>
<dbReference type="RefSeq" id="WP_015758876.1">
    <property type="nucleotide sequence ID" value="NC_013216.1"/>
</dbReference>
<dbReference type="HOGENOM" id="CLU_612126_0_0_9"/>
<dbReference type="Gene3D" id="2.40.10.500">
    <property type="match status" value="3"/>
</dbReference>
<name>C8W6S7_DESAS</name>
<gene>
    <name evidence="4" type="ordered locus">Dtox_3465</name>
</gene>
<evidence type="ECO:0000259" key="3">
    <source>
        <dbReference type="Pfam" id="PF07833"/>
    </source>
</evidence>
<dbReference type="EMBL" id="CP001720">
    <property type="protein sequence ID" value="ACV64186.1"/>
    <property type="molecule type" value="Genomic_DNA"/>
</dbReference>
<dbReference type="Proteomes" id="UP000002217">
    <property type="component" value="Chromosome"/>
</dbReference>
<dbReference type="Pfam" id="PF07833">
    <property type="entry name" value="Cu_amine_oxidN1"/>
    <property type="match status" value="1"/>
</dbReference>
<organism evidence="4 5">
    <name type="scientific">Desulfofarcimen acetoxidans (strain ATCC 49208 / DSM 771 / KCTC 5769 / VKM B-1644 / 5575)</name>
    <name type="common">Desulfotomaculum acetoxidans</name>
    <dbReference type="NCBI Taxonomy" id="485916"/>
    <lineage>
        <taxon>Bacteria</taxon>
        <taxon>Bacillati</taxon>
        <taxon>Bacillota</taxon>
        <taxon>Clostridia</taxon>
        <taxon>Eubacteriales</taxon>
        <taxon>Peptococcaceae</taxon>
        <taxon>Desulfofarcimen</taxon>
    </lineage>
</organism>
<protein>
    <submittedName>
        <fullName evidence="4">Copper amine oxidase domain protein</fullName>
    </submittedName>
</protein>
<accession>C8W6S7</accession>
<evidence type="ECO:0000313" key="5">
    <source>
        <dbReference type="Proteomes" id="UP000002217"/>
    </source>
</evidence>
<dbReference type="AlphaFoldDB" id="C8W6S7"/>
<dbReference type="PROSITE" id="PS51125">
    <property type="entry name" value="NHL"/>
    <property type="match status" value="2"/>
</dbReference>
<dbReference type="PANTHER" id="PTHR24104:SF25">
    <property type="entry name" value="PROTEIN LIN-41"/>
    <property type="match status" value="1"/>
</dbReference>
<dbReference type="Pfam" id="PF01436">
    <property type="entry name" value="NHL"/>
    <property type="match status" value="2"/>
</dbReference>
<dbReference type="SUPFAM" id="SSF55383">
    <property type="entry name" value="Copper amine oxidase, domain N"/>
    <property type="match status" value="2"/>
</dbReference>
<dbReference type="InterPro" id="IPR001258">
    <property type="entry name" value="NHL_repeat"/>
</dbReference>
<dbReference type="eggNOG" id="COG3386">
    <property type="taxonomic scope" value="Bacteria"/>
</dbReference>
<dbReference type="InterPro" id="IPR012854">
    <property type="entry name" value="Cu_amine_oxidase-like_N"/>
</dbReference>
<feature type="domain" description="Copper amine oxidase-like N-terminal" evidence="3">
    <location>
        <begin position="57"/>
        <end position="159"/>
    </location>
</feature>
<dbReference type="SUPFAM" id="SSF101898">
    <property type="entry name" value="NHL repeat"/>
    <property type="match status" value="1"/>
</dbReference>
<sequence>MKKVIIFAIAFILAIIVVFPALSDPMYHYFQDDIKIISVVFKINTPFYTVNNPPGAPMDVSPFLHNDRIYVPVRFLSNAFGITTGNITWDDSTQTVTIKDSDTILQMTIGQDQVTINGKIMQINVSPLLIQNRVFLPARYIAEGLGYQVAWDNKNQAVICWPQGQQRTDVSGAINWLNGQSHQPMNPSTQLLTASDSTWVDITGNVNFSGLEDIAVDSSGNVYVADTGKRKIKKLVNGTWTDIICNFDSDIPVKVAIDSSGNLYVVGVRTIEKFVNGTWIDITGNGDFKMPHGLAVDSSGNVYVADTWHSKIKKLANGGNAWVDITINFDGEPYGVAVDGSGNVYVADLNNNKIKKLVNGTWTDITGNAWLIYPDSLAVDNSGNVYVITNRFIGGVLYPRIGKLMNGILTDITGNEGSERPSGIAIDSYGNIYVSNAGSKTIKKLLR</sequence>
<evidence type="ECO:0000256" key="1">
    <source>
        <dbReference type="ARBA" id="ARBA00022737"/>
    </source>
</evidence>
<feature type="repeat" description="NHL" evidence="2">
    <location>
        <begin position="284"/>
        <end position="318"/>
    </location>
</feature>
<dbReference type="eggNOG" id="COG4880">
    <property type="taxonomic scope" value="Bacteria"/>
</dbReference>
<dbReference type="Gene3D" id="3.30.457.10">
    <property type="entry name" value="Copper amine oxidase-like, N-terminal domain"/>
    <property type="match status" value="2"/>
</dbReference>
<evidence type="ECO:0000313" key="4">
    <source>
        <dbReference type="EMBL" id="ACV64186.1"/>
    </source>
</evidence>
<reference evidence="4 5" key="1">
    <citation type="journal article" date="2009" name="Stand. Genomic Sci.">
        <title>Complete genome sequence of Desulfotomaculum acetoxidans type strain (5575).</title>
        <authorList>
            <person name="Spring S."/>
            <person name="Lapidus A."/>
            <person name="Schroder M."/>
            <person name="Gleim D."/>
            <person name="Sims D."/>
            <person name="Meincke L."/>
            <person name="Glavina Del Rio T."/>
            <person name="Tice H."/>
            <person name="Copeland A."/>
            <person name="Cheng J.F."/>
            <person name="Lucas S."/>
            <person name="Chen F."/>
            <person name="Nolan M."/>
            <person name="Bruce D."/>
            <person name="Goodwin L."/>
            <person name="Pitluck S."/>
            <person name="Ivanova N."/>
            <person name="Mavromatis K."/>
            <person name="Mikhailova N."/>
            <person name="Pati A."/>
            <person name="Chen A."/>
            <person name="Palaniappan K."/>
            <person name="Land M."/>
            <person name="Hauser L."/>
            <person name="Chang Y.J."/>
            <person name="Jeffries C.D."/>
            <person name="Chain P."/>
            <person name="Saunders E."/>
            <person name="Brettin T."/>
            <person name="Detter J.C."/>
            <person name="Goker M."/>
            <person name="Bristow J."/>
            <person name="Eisen J.A."/>
            <person name="Markowitz V."/>
            <person name="Hugenholtz P."/>
            <person name="Kyrpides N.C."/>
            <person name="Klenk H.P."/>
            <person name="Han C."/>
        </authorList>
    </citation>
    <scope>NUCLEOTIDE SEQUENCE [LARGE SCALE GENOMIC DNA]</scope>
    <source>
        <strain evidence="5">ATCC 49208 / DSM 771 / VKM B-1644</strain>
    </source>
</reference>
<feature type="repeat" description="NHL" evidence="2">
    <location>
        <begin position="207"/>
        <end position="238"/>
    </location>
</feature>
<dbReference type="STRING" id="485916.Dtox_3465"/>
<evidence type="ECO:0000256" key="2">
    <source>
        <dbReference type="PROSITE-ProRule" id="PRU00504"/>
    </source>
</evidence>
<dbReference type="CDD" id="cd05819">
    <property type="entry name" value="NHL"/>
    <property type="match status" value="1"/>
</dbReference>
<keyword evidence="5" id="KW-1185">Reference proteome</keyword>
<dbReference type="KEGG" id="dae:Dtox_3465"/>
<dbReference type="InterPro" id="IPR036582">
    <property type="entry name" value="Mao_N_sf"/>
</dbReference>
<dbReference type="PANTHER" id="PTHR24104">
    <property type="entry name" value="E3 UBIQUITIN-PROTEIN LIGASE NHLRC1-RELATED"/>
    <property type="match status" value="1"/>
</dbReference>
<dbReference type="OrthoDB" id="9816096at2"/>
<keyword evidence="1" id="KW-0677">Repeat</keyword>
<proteinExistence type="predicted"/>